<feature type="compositionally biased region" description="Polar residues" evidence="4">
    <location>
        <begin position="899"/>
        <end position="910"/>
    </location>
</feature>
<feature type="domain" description="Protein kinase" evidence="5">
    <location>
        <begin position="610"/>
        <end position="860"/>
    </location>
</feature>
<dbReference type="Proteomes" id="UP000179807">
    <property type="component" value="Unassembled WGS sequence"/>
</dbReference>
<keyword evidence="7" id="KW-1185">Reference proteome</keyword>
<keyword evidence="2 3" id="KW-0067">ATP-binding</keyword>
<protein>
    <recommendedName>
        <fullName evidence="5">Protein kinase domain-containing protein</fullName>
    </recommendedName>
</protein>
<sequence length="961" mass="110201">MRPSITRPSKKPFHSTDPTRQSTLAGYITTAEQHYEVVIDESTLYTTYRVSTFQSEMYYVLKQYNHGFSDDYHAVHSLEFEIKALQNLKHPAIIRLMDHSLTQGSLRLEFLPRGTLREAIQSESNFTPTNKLKAIYGIASALEYMHKLGFVHPDLVPERLRFDILMEIRLCSFDHCYRFDNAPYKAPEVESFATSPASNIFSLGAIMFEVFAPNEEEADKIDPSIMAIMRQCLDENPMKRPHATEILTALRQPIEIIPGVDFITYSLYIEKFDILFPSQKKYISGRPKLLSDFLIHSSDIIYTNDDLIGKGSYASVFHASLKNAPGINIALKKYDNHIQSDGNMQIYLLREVEVLISLNHPAIIKMIGHNLLNFEGRAPLPLLALDFMPNKTLKDMLHDSSFGPTDKMKTIYGIASALEYMHTRKNRIIHRDLKLDNIMFNNNKEPVICDFNQAKRTEKYMMDASTKFGSPLYCAPEIRDNEDEYTPSVDIFSFGMIMYRIVSGHKPFKEIPDIEKVRRIQNEERPQIDDPPVLADLIKKCWAHNPESRPIATEVVRILRNLSDQELIEGTDYKKYMKYVQKLDFETKRIRQEENPDLLISNRIKRRNKFAPLSPITDTDFNTISLMYKRSKKSVHVVSKQIKVVNTDCNNYTVQQSLIREIETYSRINHPAIIPLIGFDLFAVDPIKKPVIFLQAMEKGNLYDLIQNQKITQLLKMKIIYSMIAVLNHLHQLKIVHCDLTPNDVLFDDNFRPYIGDFNCSVQSGEKGIVRLHDPDYKAPELLTETEIVITDKIDMFAFAAVAYFTITGKSPSNGIIKFDNSECPENLASIIEKCASRNPEDRPQAAQVLSSIAEPDNWLSGIDSEQFFLFQDEMKPVPRLPILREPNQPRSIMHHSPRANTTRVESQIQCDAPHQPKPPCSVRPPRTPSKRKVFPPLPTGQSSAPHRRINLVLPDLPPVT</sequence>
<feature type="region of interest" description="Disordered" evidence="4">
    <location>
        <begin position="1"/>
        <end position="20"/>
    </location>
</feature>
<dbReference type="EMBL" id="MLAK01000363">
    <property type="protein sequence ID" value="OHT14482.1"/>
    <property type="molecule type" value="Genomic_DNA"/>
</dbReference>
<evidence type="ECO:0000313" key="6">
    <source>
        <dbReference type="EMBL" id="OHT14482.1"/>
    </source>
</evidence>
<name>A0A1J4KTM9_9EUKA</name>
<evidence type="ECO:0000256" key="1">
    <source>
        <dbReference type="ARBA" id="ARBA00022741"/>
    </source>
</evidence>
<feature type="compositionally biased region" description="Pro residues" evidence="4">
    <location>
        <begin position="916"/>
        <end position="928"/>
    </location>
</feature>
<comment type="caution">
    <text evidence="6">The sequence shown here is derived from an EMBL/GenBank/DDBJ whole genome shotgun (WGS) entry which is preliminary data.</text>
</comment>
<organism evidence="6 7">
    <name type="scientific">Tritrichomonas foetus</name>
    <dbReference type="NCBI Taxonomy" id="1144522"/>
    <lineage>
        <taxon>Eukaryota</taxon>
        <taxon>Metamonada</taxon>
        <taxon>Parabasalia</taxon>
        <taxon>Tritrichomonadida</taxon>
        <taxon>Tritrichomonadidae</taxon>
        <taxon>Tritrichomonas</taxon>
    </lineage>
</organism>
<dbReference type="VEuPathDB" id="TrichDB:TRFO_15136"/>
<accession>A0A1J4KTM9</accession>
<proteinExistence type="predicted"/>
<dbReference type="InterPro" id="IPR011009">
    <property type="entry name" value="Kinase-like_dom_sf"/>
</dbReference>
<dbReference type="AlphaFoldDB" id="A0A1J4KTM9"/>
<dbReference type="InterPro" id="IPR051681">
    <property type="entry name" value="Ser/Thr_Kinases-Pseudokinases"/>
</dbReference>
<dbReference type="PROSITE" id="PS50011">
    <property type="entry name" value="PROTEIN_KINASE_DOM"/>
    <property type="match status" value="3"/>
</dbReference>
<evidence type="ECO:0000256" key="2">
    <source>
        <dbReference type="ARBA" id="ARBA00022840"/>
    </source>
</evidence>
<dbReference type="SUPFAM" id="SSF56112">
    <property type="entry name" value="Protein kinase-like (PK-like)"/>
    <property type="match status" value="3"/>
</dbReference>
<evidence type="ECO:0000256" key="3">
    <source>
        <dbReference type="PROSITE-ProRule" id="PRU10141"/>
    </source>
</evidence>
<dbReference type="GO" id="GO:0005524">
    <property type="term" value="F:ATP binding"/>
    <property type="evidence" value="ECO:0007669"/>
    <property type="project" value="UniProtKB-UniRule"/>
</dbReference>
<keyword evidence="1 3" id="KW-0547">Nucleotide-binding</keyword>
<feature type="binding site" evidence="3">
    <location>
        <position position="332"/>
    </location>
    <ligand>
        <name>ATP</name>
        <dbReference type="ChEBI" id="CHEBI:30616"/>
    </ligand>
</feature>
<evidence type="ECO:0000256" key="4">
    <source>
        <dbReference type="SAM" id="MobiDB-lite"/>
    </source>
</evidence>
<dbReference type="Gene3D" id="1.10.510.10">
    <property type="entry name" value="Transferase(Phosphotransferase) domain 1"/>
    <property type="match status" value="3"/>
</dbReference>
<dbReference type="PROSITE" id="PS00108">
    <property type="entry name" value="PROTEIN_KINASE_ST"/>
    <property type="match status" value="1"/>
</dbReference>
<gene>
    <name evidence="6" type="ORF">TRFO_15136</name>
</gene>
<reference evidence="6" key="1">
    <citation type="submission" date="2016-10" db="EMBL/GenBank/DDBJ databases">
        <authorList>
            <person name="Benchimol M."/>
            <person name="Almeida L.G."/>
            <person name="Vasconcelos A.T."/>
            <person name="Perreira-Neves A."/>
            <person name="Rosa I.A."/>
            <person name="Tasca T."/>
            <person name="Bogo M.R."/>
            <person name="de Souza W."/>
        </authorList>
    </citation>
    <scope>NUCLEOTIDE SEQUENCE [LARGE SCALE GENOMIC DNA]</scope>
    <source>
        <strain evidence="6">K</strain>
    </source>
</reference>
<dbReference type="SMART" id="SM00220">
    <property type="entry name" value="S_TKc"/>
    <property type="match status" value="2"/>
</dbReference>
<evidence type="ECO:0000259" key="5">
    <source>
        <dbReference type="PROSITE" id="PS50011"/>
    </source>
</evidence>
<dbReference type="InterPro" id="IPR000719">
    <property type="entry name" value="Prot_kinase_dom"/>
</dbReference>
<dbReference type="PANTHER" id="PTHR44329">
    <property type="entry name" value="SERINE/THREONINE-PROTEIN KINASE TNNI3K-RELATED"/>
    <property type="match status" value="1"/>
</dbReference>
<dbReference type="GO" id="GO:0004674">
    <property type="term" value="F:protein serine/threonine kinase activity"/>
    <property type="evidence" value="ECO:0007669"/>
    <property type="project" value="TreeGrafter"/>
</dbReference>
<dbReference type="PROSITE" id="PS00107">
    <property type="entry name" value="PROTEIN_KINASE_ATP"/>
    <property type="match status" value="1"/>
</dbReference>
<feature type="region of interest" description="Disordered" evidence="4">
    <location>
        <begin position="888"/>
        <end position="961"/>
    </location>
</feature>
<dbReference type="RefSeq" id="XP_068367618.1">
    <property type="nucleotide sequence ID" value="XM_068498212.1"/>
</dbReference>
<dbReference type="InterPro" id="IPR008271">
    <property type="entry name" value="Ser/Thr_kinase_AS"/>
</dbReference>
<dbReference type="GeneID" id="94832916"/>
<feature type="domain" description="Protein kinase" evidence="5">
    <location>
        <begin position="33"/>
        <end position="255"/>
    </location>
</feature>
<feature type="domain" description="Protein kinase" evidence="5">
    <location>
        <begin position="302"/>
        <end position="568"/>
    </location>
</feature>
<dbReference type="InterPro" id="IPR017441">
    <property type="entry name" value="Protein_kinase_ATP_BS"/>
</dbReference>
<dbReference type="CDD" id="cd00180">
    <property type="entry name" value="PKc"/>
    <property type="match status" value="1"/>
</dbReference>
<evidence type="ECO:0000313" key="7">
    <source>
        <dbReference type="Proteomes" id="UP000179807"/>
    </source>
</evidence>
<dbReference type="Pfam" id="PF00069">
    <property type="entry name" value="Pkinase"/>
    <property type="match status" value="3"/>
</dbReference>